<dbReference type="InterPro" id="IPR000182">
    <property type="entry name" value="GNAT_dom"/>
</dbReference>
<evidence type="ECO:0000313" key="2">
    <source>
        <dbReference type="EMBL" id="AJD39798.1"/>
    </source>
</evidence>
<dbReference type="Gene3D" id="3.40.630.30">
    <property type="match status" value="1"/>
</dbReference>
<dbReference type="CDD" id="cd04301">
    <property type="entry name" value="NAT_SF"/>
    <property type="match status" value="1"/>
</dbReference>
<organism evidence="2 3">
    <name type="scientific">Rhizobium gallicum bv. gallicum R602sp</name>
    <dbReference type="NCBI Taxonomy" id="1041138"/>
    <lineage>
        <taxon>Bacteria</taxon>
        <taxon>Pseudomonadati</taxon>
        <taxon>Pseudomonadota</taxon>
        <taxon>Alphaproteobacteria</taxon>
        <taxon>Hyphomicrobiales</taxon>
        <taxon>Rhizobiaceae</taxon>
        <taxon>Rhizobium/Agrobacterium group</taxon>
        <taxon>Rhizobium</taxon>
    </lineage>
</organism>
<evidence type="ECO:0000313" key="3">
    <source>
        <dbReference type="Proteomes" id="UP000031368"/>
    </source>
</evidence>
<dbReference type="RefSeq" id="WP_039843734.1">
    <property type="nucleotide sequence ID" value="NZ_CP006877.1"/>
</dbReference>
<keyword evidence="3" id="KW-1185">Reference proteome</keyword>
<keyword evidence="2" id="KW-0808">Transferase</keyword>
<accession>A0A0B4WZQ6</accession>
<name>A0A0B4WZQ6_9HYPH</name>
<evidence type="ECO:0000259" key="1">
    <source>
        <dbReference type="PROSITE" id="PS51186"/>
    </source>
</evidence>
<dbReference type="KEGG" id="rga:RGR602_CH00427"/>
<dbReference type="Proteomes" id="UP000031368">
    <property type="component" value="Chromosome"/>
</dbReference>
<dbReference type="GO" id="GO:0016747">
    <property type="term" value="F:acyltransferase activity, transferring groups other than amino-acyl groups"/>
    <property type="evidence" value="ECO:0007669"/>
    <property type="project" value="InterPro"/>
</dbReference>
<reference evidence="2 3" key="1">
    <citation type="submission" date="2013-11" db="EMBL/GenBank/DDBJ databases">
        <title>Complete genome sequence of Rhizobium gallicum bv. gallicum R602.</title>
        <authorList>
            <person name="Bustos P."/>
            <person name="Santamaria R.I."/>
            <person name="Lozano L."/>
            <person name="Acosta J.L."/>
            <person name="Ormeno-Orrillo E."/>
            <person name="Rogel M.A."/>
            <person name="Romero D."/>
            <person name="Cevallos M.A."/>
            <person name="Martinez-Romero E."/>
            <person name="Gonzalez V."/>
        </authorList>
    </citation>
    <scope>NUCLEOTIDE SEQUENCE [LARGE SCALE GENOMIC DNA]</scope>
    <source>
        <strain evidence="2 3">R602</strain>
    </source>
</reference>
<proteinExistence type="predicted"/>
<dbReference type="HOGENOM" id="CLU_013985_21_3_5"/>
<dbReference type="Pfam" id="PF13508">
    <property type="entry name" value="Acetyltransf_7"/>
    <property type="match status" value="1"/>
</dbReference>
<dbReference type="AlphaFoldDB" id="A0A0B4WZQ6"/>
<dbReference type="EMBL" id="CP006877">
    <property type="protein sequence ID" value="AJD39798.1"/>
    <property type="molecule type" value="Genomic_DNA"/>
</dbReference>
<dbReference type="SUPFAM" id="SSF55729">
    <property type="entry name" value="Acyl-CoA N-acyltransferases (Nat)"/>
    <property type="match status" value="1"/>
</dbReference>
<sequence length="144" mass="16421">MNYTVRNSRPSDNGQLGDIYLNERRQTFTWVDPGKFSHEDFLAHSQGEIVWIAEAPDGEIAGFMTLWAADDFIHMLYIRKEWQGRGVGTALLKALPEWPRRKYRLKCLINNRNAKTFYAGRGFVVTGSGTSAEGDYEELSFIPA</sequence>
<gene>
    <name evidence="2" type="ORF">RGR602_CH00427</name>
</gene>
<protein>
    <submittedName>
        <fullName evidence="2">N-acetyltransferase family protein</fullName>
    </submittedName>
</protein>
<dbReference type="PROSITE" id="PS51186">
    <property type="entry name" value="GNAT"/>
    <property type="match status" value="1"/>
</dbReference>
<dbReference type="InterPro" id="IPR016181">
    <property type="entry name" value="Acyl_CoA_acyltransferase"/>
</dbReference>
<feature type="domain" description="N-acetyltransferase" evidence="1">
    <location>
        <begin position="3"/>
        <end position="143"/>
    </location>
</feature>